<feature type="region of interest" description="Disordered" evidence="1">
    <location>
        <begin position="1"/>
        <end position="23"/>
    </location>
</feature>
<sequence>MAQIPSASPPQRPTQRPTHTVRGSRRARGFTLVELIIVMVLIGILAALLIPRYVDFVQDTRRTMAESAINDGLSRFKGAYTQYLTTTGKRPSGVDNLSAAEYLGLDGDGRVNTGTYDLLYTSTGSDLTVTAFNKGESTAITDTTVPWP</sequence>
<name>A0A238ZYN4_9BACT</name>
<keyword evidence="2" id="KW-0812">Transmembrane</keyword>
<keyword evidence="2" id="KW-0472">Membrane</keyword>
<reference evidence="3 4" key="1">
    <citation type="submission" date="2017-06" db="EMBL/GenBank/DDBJ databases">
        <authorList>
            <person name="Kim H.J."/>
            <person name="Triplett B.A."/>
        </authorList>
    </citation>
    <scope>NUCLEOTIDE SEQUENCE [LARGE SCALE GENOMIC DNA]</scope>
    <source>
        <strain evidence="3 4">DSM 13116</strain>
    </source>
</reference>
<keyword evidence="4" id="KW-1185">Reference proteome</keyword>
<evidence type="ECO:0000313" key="4">
    <source>
        <dbReference type="Proteomes" id="UP000198324"/>
    </source>
</evidence>
<dbReference type="SUPFAM" id="SSF54523">
    <property type="entry name" value="Pili subunits"/>
    <property type="match status" value="1"/>
</dbReference>
<dbReference type="PANTHER" id="PTHR30093">
    <property type="entry name" value="GENERAL SECRETION PATHWAY PROTEIN G"/>
    <property type="match status" value="1"/>
</dbReference>
<dbReference type="NCBIfam" id="TIGR02532">
    <property type="entry name" value="IV_pilin_GFxxxE"/>
    <property type="match status" value="1"/>
</dbReference>
<dbReference type="AlphaFoldDB" id="A0A238ZYN4"/>
<dbReference type="PROSITE" id="PS00409">
    <property type="entry name" value="PROKAR_NTER_METHYL"/>
    <property type="match status" value="1"/>
</dbReference>
<feature type="transmembrane region" description="Helical" evidence="2">
    <location>
        <begin position="32"/>
        <end position="54"/>
    </location>
</feature>
<accession>A0A238ZYN4</accession>
<evidence type="ECO:0000256" key="2">
    <source>
        <dbReference type="SAM" id="Phobius"/>
    </source>
</evidence>
<gene>
    <name evidence="3" type="ORF">SAMN04488503_1670</name>
</gene>
<dbReference type="OrthoDB" id="9795612at2"/>
<evidence type="ECO:0000313" key="3">
    <source>
        <dbReference type="EMBL" id="SNR87763.1"/>
    </source>
</evidence>
<protein>
    <submittedName>
        <fullName evidence="3">Type IV pilus assembly protein PilE</fullName>
    </submittedName>
</protein>
<dbReference type="Proteomes" id="UP000198324">
    <property type="component" value="Unassembled WGS sequence"/>
</dbReference>
<dbReference type="RefSeq" id="WP_089273646.1">
    <property type="nucleotide sequence ID" value="NZ_FZOC01000003.1"/>
</dbReference>
<dbReference type="EMBL" id="FZOC01000003">
    <property type="protein sequence ID" value="SNR87763.1"/>
    <property type="molecule type" value="Genomic_DNA"/>
</dbReference>
<dbReference type="InterPro" id="IPR012902">
    <property type="entry name" value="N_methyl_site"/>
</dbReference>
<dbReference type="InterPro" id="IPR045584">
    <property type="entry name" value="Pilin-like"/>
</dbReference>
<keyword evidence="2" id="KW-1133">Transmembrane helix</keyword>
<dbReference type="Gene3D" id="3.30.700.10">
    <property type="entry name" value="Glycoprotein, Type 4 Pilin"/>
    <property type="match status" value="1"/>
</dbReference>
<dbReference type="Pfam" id="PF07963">
    <property type="entry name" value="N_methyl"/>
    <property type="match status" value="1"/>
</dbReference>
<organism evidence="3 4">
    <name type="scientific">Humidesulfovibrio mexicanus</name>
    <dbReference type="NCBI Taxonomy" id="147047"/>
    <lineage>
        <taxon>Bacteria</taxon>
        <taxon>Pseudomonadati</taxon>
        <taxon>Thermodesulfobacteriota</taxon>
        <taxon>Desulfovibrionia</taxon>
        <taxon>Desulfovibrionales</taxon>
        <taxon>Desulfovibrionaceae</taxon>
        <taxon>Humidesulfovibrio</taxon>
    </lineage>
</organism>
<evidence type="ECO:0000256" key="1">
    <source>
        <dbReference type="SAM" id="MobiDB-lite"/>
    </source>
</evidence>
<proteinExistence type="predicted"/>